<gene>
    <name evidence="9" type="ORF">I306_05669</name>
</gene>
<evidence type="ECO:0000259" key="8">
    <source>
        <dbReference type="Pfam" id="PF02229"/>
    </source>
</evidence>
<dbReference type="InterPro" id="IPR003173">
    <property type="entry name" value="PC4_C"/>
</dbReference>
<evidence type="ECO:0000256" key="6">
    <source>
        <dbReference type="ARBA" id="ARBA00023242"/>
    </source>
</evidence>
<dbReference type="Gene3D" id="2.30.31.10">
    <property type="entry name" value="Transcriptional Coactivator Pc4, Chain A"/>
    <property type="match status" value="1"/>
</dbReference>
<feature type="domain" description="Transcriptional coactivator p15 (PC4) C-terminal" evidence="8">
    <location>
        <begin position="95"/>
        <end position="141"/>
    </location>
</feature>
<evidence type="ECO:0000256" key="3">
    <source>
        <dbReference type="ARBA" id="ARBA00023015"/>
    </source>
</evidence>
<dbReference type="EMBL" id="KN848754">
    <property type="protein sequence ID" value="KIR77335.1"/>
    <property type="molecule type" value="Genomic_DNA"/>
</dbReference>
<evidence type="ECO:0000313" key="9">
    <source>
        <dbReference type="EMBL" id="KIR77335.1"/>
    </source>
</evidence>
<feature type="region of interest" description="Disordered" evidence="7">
    <location>
        <begin position="1"/>
        <end position="45"/>
    </location>
</feature>
<evidence type="ECO:0000256" key="4">
    <source>
        <dbReference type="ARBA" id="ARBA00023125"/>
    </source>
</evidence>
<evidence type="ECO:0000256" key="1">
    <source>
        <dbReference type="ARBA" id="ARBA00004123"/>
    </source>
</evidence>
<dbReference type="InterPro" id="IPR045125">
    <property type="entry name" value="Sub1/Tcp4-like"/>
</dbReference>
<dbReference type="PANTHER" id="PTHR13215">
    <property type="entry name" value="RNA POLYMERASE II TRANSCRIPTIONAL COACTIVATOR"/>
    <property type="match status" value="1"/>
</dbReference>
<sequence>MPPSKRSKRAVSDEDSDEVRTFPHLVSDGRMYSTPVKPDNEPQPQFHKSLTLFNAIRTAFTLHKAKASEEIAESSGEGVEIENNDDGEEFFKVQYRRLTVRTFKGKTLVDIREMYKDKSSGALKPGSKGISLTAEQVSAFLLF</sequence>
<proteinExistence type="inferred from homology"/>
<comment type="subcellular location">
    <subcellularLocation>
        <location evidence="1">Nucleus</location>
    </subcellularLocation>
</comment>
<keyword evidence="10" id="KW-1185">Reference proteome</keyword>
<keyword evidence="4" id="KW-0238">DNA-binding</keyword>
<evidence type="ECO:0000256" key="2">
    <source>
        <dbReference type="ARBA" id="ARBA00009001"/>
    </source>
</evidence>
<evidence type="ECO:0000313" key="10">
    <source>
        <dbReference type="Proteomes" id="UP000054272"/>
    </source>
</evidence>
<keyword evidence="6" id="KW-0539">Nucleus</keyword>
<dbReference type="InterPro" id="IPR009044">
    <property type="entry name" value="ssDNA-bd_transcriptional_reg"/>
</dbReference>
<accession>A0ABR5BNV2</accession>
<organism evidence="9 10">
    <name type="scientific">Cryptococcus gattii EJB2</name>
    <dbReference type="NCBI Taxonomy" id="1296103"/>
    <lineage>
        <taxon>Eukaryota</taxon>
        <taxon>Fungi</taxon>
        <taxon>Dikarya</taxon>
        <taxon>Basidiomycota</taxon>
        <taxon>Agaricomycotina</taxon>
        <taxon>Tremellomycetes</taxon>
        <taxon>Tremellales</taxon>
        <taxon>Cryptococcaceae</taxon>
        <taxon>Cryptococcus</taxon>
        <taxon>Cryptococcus gattii species complex</taxon>
    </lineage>
</organism>
<protein>
    <recommendedName>
        <fullName evidence="8">Transcriptional coactivator p15 (PC4) C-terminal domain-containing protein</fullName>
    </recommendedName>
</protein>
<reference evidence="9 10" key="1">
    <citation type="submission" date="2015-01" db="EMBL/GenBank/DDBJ databases">
        <title>The Genome Sequence of Cryptococcus gattii EJB2.</title>
        <authorList>
            <consortium name="The Broad Institute Genomics Platform"/>
            <person name="Cuomo C."/>
            <person name="Litvintseva A."/>
            <person name="Chen Y."/>
            <person name="Heitman J."/>
            <person name="Sun S."/>
            <person name="Springer D."/>
            <person name="Dromer F."/>
            <person name="Young S."/>
            <person name="Zeng Q."/>
            <person name="Gargeya S."/>
            <person name="Abouelleil A."/>
            <person name="Alvarado L."/>
            <person name="Chapman S.B."/>
            <person name="Gainer-Dewar J."/>
            <person name="Goldberg J."/>
            <person name="Griggs A."/>
            <person name="Gujja S."/>
            <person name="Hansen M."/>
            <person name="Howarth C."/>
            <person name="Imamovic A."/>
            <person name="Larimer J."/>
            <person name="Murphy C."/>
            <person name="Naylor J."/>
            <person name="Pearson M."/>
            <person name="Priest M."/>
            <person name="Roberts A."/>
            <person name="Saif S."/>
            <person name="Shea T."/>
            <person name="Sykes S."/>
            <person name="Wortman J."/>
            <person name="Nusbaum C."/>
            <person name="Birren B."/>
        </authorList>
    </citation>
    <scope>NUCLEOTIDE SEQUENCE [LARGE SCALE GENOMIC DNA]</scope>
    <source>
        <strain evidence="9 10">EJB2</strain>
    </source>
</reference>
<evidence type="ECO:0000256" key="7">
    <source>
        <dbReference type="SAM" id="MobiDB-lite"/>
    </source>
</evidence>
<dbReference type="Proteomes" id="UP000054272">
    <property type="component" value="Unassembled WGS sequence"/>
</dbReference>
<keyword evidence="5" id="KW-0804">Transcription</keyword>
<dbReference type="Pfam" id="PF02229">
    <property type="entry name" value="PC4"/>
    <property type="match status" value="1"/>
</dbReference>
<keyword evidence="3" id="KW-0805">Transcription regulation</keyword>
<name>A0ABR5BNV2_9TREE</name>
<evidence type="ECO:0000256" key="5">
    <source>
        <dbReference type="ARBA" id="ARBA00023163"/>
    </source>
</evidence>
<comment type="similarity">
    <text evidence="2">Belongs to the transcriptional coactivator PC4 family.</text>
</comment>
<dbReference type="SUPFAM" id="SSF54447">
    <property type="entry name" value="ssDNA-binding transcriptional regulator domain"/>
    <property type="match status" value="1"/>
</dbReference>